<evidence type="ECO:0000313" key="2">
    <source>
        <dbReference type="EMBL" id="QOY34350.1"/>
    </source>
</evidence>
<sequence>MVIIKLDQCLQELKGEVKQKIIQRQNEFLKDDKRTDLYERLSESDYRKNLLTSLSVIEKKYYNSFLRKYSYYSNENLKEEQTDSIEEKLALLLLRQKGIVYKLDEKIHLQRFIIPIEFVESYFDLTFKYEKIDHYQREMSLKYYLYYLLEIIFLVKEKKIKSMLDLKLLGDRYSNFIDWELLIKFLVKEGLLDHTKKELSVIEKNCQLFFRKSSHEIKKVLTTFILSEICENNFTANFIFWILFTFEGGITRNELNHYLKTNHQYSEHTLIKAIEQLKLLNIISINEEIISATVETEALEHVQGMEAGILEFLLPVSINNEALWTFRCWGMILKWDVMIHILLTQDTVSRALMEQRDEKEINKCLRWFFSDSVSSSWQRTLNQWLLIGKPIAKKGQLVFYSISEGLHLKYIEEHWSEWLEKTENGVVIEAYLTNDFERLLGKLSLNVITEKNEVEKKVQSFHLVIKNEYPEASAVLPEVEKLPKQWFILTAYEERTIQRIVKQAIVLQLRIEIETNDKEILKIIPLKVTNNNGSYDIFTNDKKSISLAAISKIAVIHPLQ</sequence>
<dbReference type="RefSeq" id="WP_071316569.1">
    <property type="nucleotide sequence ID" value="NZ_CP063356.2"/>
</dbReference>
<evidence type="ECO:0000313" key="1">
    <source>
        <dbReference type="EMBL" id="OIJ20632.1"/>
    </source>
</evidence>
<dbReference type="EMBL" id="LQXD01000068">
    <property type="protein sequence ID" value="OIJ20632.1"/>
    <property type="molecule type" value="Genomic_DNA"/>
</dbReference>
<evidence type="ECO:0008006" key="4">
    <source>
        <dbReference type="Google" id="ProtNLM"/>
    </source>
</evidence>
<evidence type="ECO:0000313" key="3">
    <source>
        <dbReference type="Proteomes" id="UP000180175"/>
    </source>
</evidence>
<reference evidence="2 3" key="2">
    <citation type="journal article" date="2017" name="Genome Announc.">
        <title>Draft Genome Sequences of Four Alkaliphilic Bacteria Belonging to the Anaerobacillus Genus.</title>
        <authorList>
            <person name="Bassil N.M."/>
            <person name="Lloyd J.R."/>
        </authorList>
    </citation>
    <scope>NUCLEOTIDE SEQUENCE [LARGE SCALE GENOMIC DNA]</scope>
    <source>
        <strain evidence="2 3">NB2006</strain>
    </source>
</reference>
<dbReference type="OrthoDB" id="2842798at2"/>
<name>A0A1S2M751_9BACI</name>
<proteinExistence type="predicted"/>
<reference evidence="2" key="4">
    <citation type="submission" date="2020-10" db="EMBL/GenBank/DDBJ databases">
        <authorList>
            <person name="Bassil N.M."/>
            <person name="Lloyd J.R."/>
        </authorList>
    </citation>
    <scope>NUCLEOTIDE SEQUENCE</scope>
    <source>
        <strain evidence="2">NB2006</strain>
    </source>
</reference>
<organism evidence="1 3">
    <name type="scientific">Anaerobacillus isosaccharinicus</name>
    <dbReference type="NCBI Taxonomy" id="1532552"/>
    <lineage>
        <taxon>Bacteria</taxon>
        <taxon>Bacillati</taxon>
        <taxon>Bacillota</taxon>
        <taxon>Bacilli</taxon>
        <taxon>Bacillales</taxon>
        <taxon>Bacillaceae</taxon>
        <taxon>Anaerobacillus</taxon>
    </lineage>
</organism>
<reference evidence="1 3" key="1">
    <citation type="submission" date="2016-10" db="EMBL/GenBank/DDBJ databases">
        <title>Draft genome sequences of four alkaliphilic bacteria belonging to the Anaerobacillus genus.</title>
        <authorList>
            <person name="Bassil N.M."/>
            <person name="Lloyd J.R."/>
        </authorList>
    </citation>
    <scope>NUCLEOTIDE SEQUENCE [LARGE SCALE GENOMIC DNA]</scope>
    <source>
        <strain evidence="1 3">NB2006</strain>
    </source>
</reference>
<dbReference type="Proteomes" id="UP000180175">
    <property type="component" value="Chromosome"/>
</dbReference>
<reference evidence="2 3" key="3">
    <citation type="journal article" date="2019" name="Int. J. Syst. Evol. Microbiol.">
        <title>Anaerobacillus isosaccharinicus sp. nov., an alkaliphilic bacterium which degrades isosaccharinic acid.</title>
        <authorList>
            <person name="Bassil N.M."/>
            <person name="Lloyd J.R."/>
        </authorList>
    </citation>
    <scope>NUCLEOTIDE SEQUENCE [LARGE SCALE GENOMIC DNA]</scope>
    <source>
        <strain evidence="2 3">NB2006</strain>
    </source>
</reference>
<accession>A0A1S2M751</accession>
<dbReference type="KEGG" id="aia:AWH56_016660"/>
<keyword evidence="3" id="KW-1185">Reference proteome</keyword>
<dbReference type="AlphaFoldDB" id="A0A1S2M751"/>
<protein>
    <recommendedName>
        <fullName evidence="4">Helicase XPB/Ssl2 N-terminal domain-containing protein</fullName>
    </recommendedName>
</protein>
<dbReference type="EMBL" id="CP063356">
    <property type="protein sequence ID" value="QOY34350.1"/>
    <property type="molecule type" value="Genomic_DNA"/>
</dbReference>
<gene>
    <name evidence="2" type="ORF">AWH56_016660</name>
    <name evidence="1" type="ORF">AWH56_07630</name>
</gene>